<protein>
    <recommendedName>
        <fullName evidence="4">DUF3649 domain-containing protein</fullName>
    </recommendedName>
</protein>
<dbReference type="AlphaFoldDB" id="A0A840YFC7"/>
<evidence type="ECO:0000313" key="2">
    <source>
        <dbReference type="EMBL" id="MBB5709478.1"/>
    </source>
</evidence>
<gene>
    <name evidence="2" type="ORF">FHT02_000700</name>
</gene>
<keyword evidence="1" id="KW-0472">Membrane</keyword>
<keyword evidence="3" id="KW-1185">Reference proteome</keyword>
<feature type="transmembrane region" description="Helical" evidence="1">
    <location>
        <begin position="36"/>
        <end position="56"/>
    </location>
</feature>
<evidence type="ECO:0008006" key="4">
    <source>
        <dbReference type="Google" id="ProtNLM"/>
    </source>
</evidence>
<feature type="transmembrane region" description="Helical" evidence="1">
    <location>
        <begin position="6"/>
        <end position="24"/>
    </location>
</feature>
<organism evidence="2 3">
    <name type="scientific">Sphingomonas xinjiangensis</name>
    <dbReference type="NCBI Taxonomy" id="643568"/>
    <lineage>
        <taxon>Bacteria</taxon>
        <taxon>Pseudomonadati</taxon>
        <taxon>Pseudomonadota</taxon>
        <taxon>Alphaproteobacteria</taxon>
        <taxon>Sphingomonadales</taxon>
        <taxon>Sphingomonadaceae</taxon>
        <taxon>Sphingomonas</taxon>
    </lineage>
</organism>
<feature type="transmembrane region" description="Helical" evidence="1">
    <location>
        <begin position="62"/>
        <end position="81"/>
    </location>
</feature>
<sequence length="87" mass="9224">MLLRILAAVPIGYAVGSLWAMALARLLPGARLEATITAQLAAFVICAAAAMWAFAARSGWRALWTLVVLGAVAGMIAWWSIQLTGRI</sequence>
<dbReference type="EMBL" id="JACIJF010000002">
    <property type="protein sequence ID" value="MBB5709478.1"/>
    <property type="molecule type" value="Genomic_DNA"/>
</dbReference>
<reference evidence="2 3" key="1">
    <citation type="submission" date="2020-08" db="EMBL/GenBank/DDBJ databases">
        <title>Genomic Encyclopedia of Type Strains, Phase IV (KMG-IV): sequencing the most valuable type-strain genomes for metagenomic binning, comparative biology and taxonomic classification.</title>
        <authorList>
            <person name="Goeker M."/>
        </authorList>
    </citation>
    <scope>NUCLEOTIDE SEQUENCE [LARGE SCALE GENOMIC DNA]</scope>
    <source>
        <strain evidence="2 3">DSM 26736</strain>
    </source>
</reference>
<keyword evidence="1" id="KW-1133">Transmembrane helix</keyword>
<proteinExistence type="predicted"/>
<dbReference type="Proteomes" id="UP000527143">
    <property type="component" value="Unassembled WGS sequence"/>
</dbReference>
<comment type="caution">
    <text evidence="2">The sequence shown here is derived from an EMBL/GenBank/DDBJ whole genome shotgun (WGS) entry which is preliminary data.</text>
</comment>
<evidence type="ECO:0000313" key="3">
    <source>
        <dbReference type="Proteomes" id="UP000527143"/>
    </source>
</evidence>
<keyword evidence="1" id="KW-0812">Transmembrane</keyword>
<dbReference type="RefSeq" id="WP_246352173.1">
    <property type="nucleotide sequence ID" value="NZ_JACIJF010000002.1"/>
</dbReference>
<accession>A0A840YFC7</accession>
<name>A0A840YFC7_9SPHN</name>
<evidence type="ECO:0000256" key="1">
    <source>
        <dbReference type="SAM" id="Phobius"/>
    </source>
</evidence>